<protein>
    <submittedName>
        <fullName evidence="1">Uncharacterized protein</fullName>
    </submittedName>
</protein>
<evidence type="ECO:0000313" key="2">
    <source>
        <dbReference type="Proteomes" id="UP000535509"/>
    </source>
</evidence>
<organism evidence="1 2">
    <name type="scientific">Campylobacter fetus</name>
    <dbReference type="NCBI Taxonomy" id="196"/>
    <lineage>
        <taxon>Bacteria</taxon>
        <taxon>Pseudomonadati</taxon>
        <taxon>Campylobacterota</taxon>
        <taxon>Epsilonproteobacteria</taxon>
        <taxon>Campylobacterales</taxon>
        <taxon>Campylobacteraceae</taxon>
        <taxon>Campylobacter</taxon>
    </lineage>
</organism>
<comment type="caution">
    <text evidence="1">The sequence shown here is derived from an EMBL/GenBank/DDBJ whole genome shotgun (WGS) entry which is preliminary data.</text>
</comment>
<proteinExistence type="predicted"/>
<name>A0A825BBE0_CAMFE</name>
<keyword evidence="2" id="KW-1185">Reference proteome</keyword>
<gene>
    <name evidence="1" type="ORF">CX802_07890</name>
</gene>
<dbReference type="AlphaFoldDB" id="A0A825BBE0"/>
<evidence type="ECO:0000313" key="1">
    <source>
        <dbReference type="EMBL" id="EAI8859745.1"/>
    </source>
</evidence>
<accession>A0A825BBE0</accession>
<dbReference type="RefSeq" id="WP_042960279.1">
    <property type="nucleotide sequence ID" value="NZ_JACXXC010000001.1"/>
</dbReference>
<dbReference type="Proteomes" id="UP000535509">
    <property type="component" value="Unassembled WGS sequence"/>
</dbReference>
<sequence length="160" mass="18544">MNIAHALKEWRETRGLTCEMQQAGYRNNTKEELLEAYDSTTDIEIIDAICDIAILTLNCIEDYKIEDLIHPVRLSDIIIISGDIDLVLETNFEIKGISILLSTLNHYLDEMGYDFIKCLEETIKEISSRQGEYDPNTKKWIKKITGNEYKADYTKCKKEQ</sequence>
<reference evidence="1 2" key="1">
    <citation type="submission" date="2018-06" db="EMBL/GenBank/DDBJ databases">
        <authorList>
            <consortium name="PulseNet: The National Subtyping Network for Foodborne Disease Surveillance"/>
            <person name="Tarr C.L."/>
            <person name="Trees E."/>
            <person name="Katz L.S."/>
            <person name="Carleton-Romer H.A."/>
            <person name="Stroika S."/>
            <person name="Kucerova Z."/>
            <person name="Roache K.F."/>
            <person name="Sabol A.L."/>
            <person name="Besser J."/>
            <person name="Gerner-Smidt P."/>
        </authorList>
    </citation>
    <scope>NUCLEOTIDE SEQUENCE [LARGE SCALE GENOMIC DNA]</scope>
    <source>
        <strain evidence="1 2">PNUSAC001503</strain>
    </source>
</reference>
<dbReference type="EMBL" id="AABTCC010000027">
    <property type="protein sequence ID" value="EAI8859745.1"/>
    <property type="molecule type" value="Genomic_DNA"/>
</dbReference>